<sequence length="113" mass="12739">MSTPSVLAKLVSSIRFNAPTPSTKVSHQLTMSAPIFDEFSCVNPRWATTKSFISLDEARATDAIVRRPVELLMVEELEQPTHIEVSWSPVVRFVSLEDAQRMNAIRRRAVDLL</sequence>
<evidence type="ECO:0000313" key="1">
    <source>
        <dbReference type="EMBL" id="THH08856.1"/>
    </source>
</evidence>
<keyword evidence="2" id="KW-1185">Reference proteome</keyword>
<reference evidence="1 2" key="1">
    <citation type="submission" date="2019-02" db="EMBL/GenBank/DDBJ databases">
        <title>Genome sequencing of the rare red list fungi Phellinidium pouzarii.</title>
        <authorList>
            <person name="Buettner E."/>
            <person name="Kellner H."/>
        </authorList>
    </citation>
    <scope>NUCLEOTIDE SEQUENCE [LARGE SCALE GENOMIC DNA]</scope>
    <source>
        <strain evidence="1 2">DSM 108285</strain>
    </source>
</reference>
<name>A0A4S4LAW9_9AGAM</name>
<dbReference type="AlphaFoldDB" id="A0A4S4LAW9"/>
<comment type="caution">
    <text evidence="1">The sequence shown here is derived from an EMBL/GenBank/DDBJ whole genome shotgun (WGS) entry which is preliminary data.</text>
</comment>
<dbReference type="Proteomes" id="UP000308199">
    <property type="component" value="Unassembled WGS sequence"/>
</dbReference>
<gene>
    <name evidence="1" type="ORF">EW145_g2430</name>
</gene>
<accession>A0A4S4LAW9</accession>
<protein>
    <submittedName>
        <fullName evidence="1">Uncharacterized protein</fullName>
    </submittedName>
</protein>
<evidence type="ECO:0000313" key="2">
    <source>
        <dbReference type="Proteomes" id="UP000308199"/>
    </source>
</evidence>
<dbReference type="EMBL" id="SGPK01000084">
    <property type="protein sequence ID" value="THH08856.1"/>
    <property type="molecule type" value="Genomic_DNA"/>
</dbReference>
<proteinExistence type="predicted"/>
<organism evidence="1 2">
    <name type="scientific">Phellinidium pouzarii</name>
    <dbReference type="NCBI Taxonomy" id="167371"/>
    <lineage>
        <taxon>Eukaryota</taxon>
        <taxon>Fungi</taxon>
        <taxon>Dikarya</taxon>
        <taxon>Basidiomycota</taxon>
        <taxon>Agaricomycotina</taxon>
        <taxon>Agaricomycetes</taxon>
        <taxon>Hymenochaetales</taxon>
        <taxon>Hymenochaetaceae</taxon>
        <taxon>Phellinidium</taxon>
    </lineage>
</organism>